<protein>
    <recommendedName>
        <fullName evidence="5">TonB C-terminal domain-containing protein</fullName>
    </recommendedName>
</protein>
<keyword evidence="2" id="KW-0812">Transmembrane</keyword>
<dbReference type="EMBL" id="MGDI01000031">
    <property type="protein sequence ID" value="OGL52599.1"/>
    <property type="molecule type" value="Genomic_DNA"/>
</dbReference>
<dbReference type="PROSITE" id="PS52015">
    <property type="entry name" value="TONB_CTD"/>
    <property type="match status" value="1"/>
</dbReference>
<dbReference type="InterPro" id="IPR006260">
    <property type="entry name" value="TonB/TolA_C"/>
</dbReference>
<dbReference type="GO" id="GO:0016020">
    <property type="term" value="C:membrane"/>
    <property type="evidence" value="ECO:0007669"/>
    <property type="project" value="UniProtKB-SubCell"/>
</dbReference>
<dbReference type="GO" id="GO:0031992">
    <property type="term" value="F:energy transducer activity"/>
    <property type="evidence" value="ECO:0007669"/>
    <property type="project" value="InterPro"/>
</dbReference>
<reference evidence="6 7" key="1">
    <citation type="journal article" date="2016" name="Nat. Commun.">
        <title>Thousands of microbial genomes shed light on interconnected biogeochemical processes in an aquifer system.</title>
        <authorList>
            <person name="Anantharaman K."/>
            <person name="Brown C.T."/>
            <person name="Hug L.A."/>
            <person name="Sharon I."/>
            <person name="Castelle C.J."/>
            <person name="Probst A.J."/>
            <person name="Thomas B.C."/>
            <person name="Singh A."/>
            <person name="Wilkins M.J."/>
            <person name="Karaoz U."/>
            <person name="Brodie E.L."/>
            <person name="Williams K.H."/>
            <person name="Hubbard S.S."/>
            <person name="Banfield J.F."/>
        </authorList>
    </citation>
    <scope>NUCLEOTIDE SEQUENCE [LARGE SCALE GENOMIC DNA]</scope>
</reference>
<accession>A0A1F7SFQ8</accession>
<keyword evidence="4" id="KW-0472">Membrane</keyword>
<evidence type="ECO:0000313" key="6">
    <source>
        <dbReference type="EMBL" id="OGL52599.1"/>
    </source>
</evidence>
<comment type="subcellular location">
    <subcellularLocation>
        <location evidence="1">Membrane</location>
        <topology evidence="1">Single-pass membrane protein</topology>
    </subcellularLocation>
</comment>
<dbReference type="STRING" id="1817883.A3G31_11585"/>
<evidence type="ECO:0000256" key="2">
    <source>
        <dbReference type="ARBA" id="ARBA00022692"/>
    </source>
</evidence>
<dbReference type="PRINTS" id="PR01374">
    <property type="entry name" value="TONBPROTEIN"/>
</dbReference>
<dbReference type="InterPro" id="IPR037682">
    <property type="entry name" value="TonB_C"/>
</dbReference>
<sequence>MKIKFNFVGALLSSLLFHALFFLIVFYISSLVQRIIPDEKYENIKVILRIPEETLLSGFEGRKNLNSYEGRKSNAKKISTGTQNILKVTERTEPEPAELETKNNDEKNIILENQIFSTTPINFAGNISGYGTGGTGTGSGGFGNGNVALIGNGYGGIGSELGNSGFEDAKKHYKELVTKLIYEKKSYPSLAKKMRAEGEVVVLFSVTPSGEVENIQLKSPCEWEILNNEAIECIRRASPFPKMPFVIKEPLFLSIKIVFELQRG</sequence>
<evidence type="ECO:0000256" key="1">
    <source>
        <dbReference type="ARBA" id="ARBA00004167"/>
    </source>
</evidence>
<dbReference type="AlphaFoldDB" id="A0A1F7SFQ8"/>
<proteinExistence type="predicted"/>
<dbReference type="SUPFAM" id="SSF74653">
    <property type="entry name" value="TolA/TonB C-terminal domain"/>
    <property type="match status" value="1"/>
</dbReference>
<keyword evidence="3" id="KW-1133">Transmembrane helix</keyword>
<gene>
    <name evidence="6" type="ORF">A3G31_11585</name>
</gene>
<evidence type="ECO:0000259" key="5">
    <source>
        <dbReference type="PROSITE" id="PS52015"/>
    </source>
</evidence>
<dbReference type="GO" id="GO:0055085">
    <property type="term" value="P:transmembrane transport"/>
    <property type="evidence" value="ECO:0007669"/>
    <property type="project" value="InterPro"/>
</dbReference>
<evidence type="ECO:0000256" key="4">
    <source>
        <dbReference type="ARBA" id="ARBA00023136"/>
    </source>
</evidence>
<organism evidence="6 7">
    <name type="scientific">Candidatus Schekmanbacteria bacterium RIFCSPLOWO2_12_FULL_38_15</name>
    <dbReference type="NCBI Taxonomy" id="1817883"/>
    <lineage>
        <taxon>Bacteria</taxon>
        <taxon>Candidatus Schekmaniibacteriota</taxon>
    </lineage>
</organism>
<feature type="domain" description="TonB C-terminal" evidence="5">
    <location>
        <begin position="172"/>
        <end position="264"/>
    </location>
</feature>
<dbReference type="Proteomes" id="UP000178082">
    <property type="component" value="Unassembled WGS sequence"/>
</dbReference>
<name>A0A1F7SFQ8_9BACT</name>
<dbReference type="GO" id="GO:0030288">
    <property type="term" value="C:outer membrane-bounded periplasmic space"/>
    <property type="evidence" value="ECO:0007669"/>
    <property type="project" value="InterPro"/>
</dbReference>
<comment type="caution">
    <text evidence="6">The sequence shown here is derived from an EMBL/GenBank/DDBJ whole genome shotgun (WGS) entry which is preliminary data.</text>
</comment>
<dbReference type="Pfam" id="PF03544">
    <property type="entry name" value="TonB_C"/>
    <property type="match status" value="1"/>
</dbReference>
<dbReference type="NCBIfam" id="TIGR01352">
    <property type="entry name" value="tonB_Cterm"/>
    <property type="match status" value="1"/>
</dbReference>
<dbReference type="Gene3D" id="3.30.1150.10">
    <property type="match status" value="1"/>
</dbReference>
<evidence type="ECO:0000313" key="7">
    <source>
        <dbReference type="Proteomes" id="UP000178082"/>
    </source>
</evidence>
<evidence type="ECO:0000256" key="3">
    <source>
        <dbReference type="ARBA" id="ARBA00022989"/>
    </source>
</evidence>
<dbReference type="InterPro" id="IPR003538">
    <property type="entry name" value="TonB"/>
</dbReference>
<dbReference type="GO" id="GO:0015891">
    <property type="term" value="P:siderophore transport"/>
    <property type="evidence" value="ECO:0007669"/>
    <property type="project" value="InterPro"/>
</dbReference>